<dbReference type="AlphaFoldDB" id="A0A8S9ZRB5"/>
<dbReference type="OrthoDB" id="5877530at2759"/>
<feature type="coiled-coil region" evidence="1">
    <location>
        <begin position="324"/>
        <end position="382"/>
    </location>
</feature>
<keyword evidence="3" id="KW-0472">Membrane</keyword>
<sequence>MFLKYFFNYLLLQQFYQFILMSPFIEREKFIPKVEWECSNNLIKIVIKTIKPFYGIIKTKGIIKINQNSSPCIFKGNGGLINKMEIPLLEGDLWKECGLNLEKDSSTLWTQIEINEHLLLNLYDDRIVNITCAGWTEILNKQKKQGDNNNFNFAFHPLFNNNNNNNYYYLQFGKPYKLMLFGNIKPNKNNWWMIHSCSVSSIDNSIKIEFLLVFLFSQFSSYNFNSLYKLIDSNGCTLNERLISDFQMQTTINPPTLKTILNSSSSSNNPLISTTKTFLASAYIPSIFKINSESTTTTGDLLKFECLIEPCNGRDKPCNFPQRCQTKITQNVKAEENVEEEEEEEAFNKPSENELELVTQLLNNEENQQKLEENNTEKLNKLISSTSIEQTTKFTPIFNSTNVFIEKRENQHLIQIIAHVRDSQENLNKTNLNINNLIKSDEELIDTTTTIEPLKNKSSPIQIKTFGSRTNDLFNENSTQQSTTNTPLNEQETSSFNILSTASYSSSFSNICTTTTNCISQEQLIQIFWISIFLCFVFIFGCFCNLLVCCFGNRRESNIQNNSGKCQKYGKRGKRSCVGQLISAQQLNCPPYPNDNKQKKQQQLTESTDLWISSNGVSFNERIGQGNVECVEMESSHFGPIASNTTSIYGALPIHNTQGVPSNRRSSMLSYASVKASNIHSTLGGRCSNANTLQNQLPASKIFNNQKQNNIQQQQNKNIRSISPSSIHSPSTTNSSSSGGNGGRENNNNNIDVYQQQQQPLQTFFHQSPTHQSLQQQQQQSSSLASSSMRSSTLGTPAPSDVEDTGTSTPRPSIEFGITQKHQQADNEQHIIYHQNQSSPGVPLQNYLTKTIIAGGPEKIESSSFF</sequence>
<dbReference type="InterPro" id="IPR001507">
    <property type="entry name" value="ZP_dom"/>
</dbReference>
<accession>A0A8S9ZRB5</accession>
<evidence type="ECO:0000259" key="4">
    <source>
        <dbReference type="PROSITE" id="PS51034"/>
    </source>
</evidence>
<gene>
    <name evidence="5" type="ORF">Mgra_00004697</name>
</gene>
<evidence type="ECO:0000313" key="5">
    <source>
        <dbReference type="EMBL" id="KAF7635784.1"/>
    </source>
</evidence>
<feature type="region of interest" description="Disordered" evidence="2">
    <location>
        <begin position="767"/>
        <end position="814"/>
    </location>
</feature>
<protein>
    <submittedName>
        <fullName evidence="5">ZP domain-containing protein</fullName>
    </submittedName>
</protein>
<name>A0A8S9ZRB5_9BILA</name>
<keyword evidence="3" id="KW-1133">Transmembrane helix</keyword>
<keyword evidence="6" id="KW-1185">Reference proteome</keyword>
<feature type="compositionally biased region" description="Low complexity" evidence="2">
    <location>
        <begin position="767"/>
        <end position="792"/>
    </location>
</feature>
<dbReference type="PROSITE" id="PS51034">
    <property type="entry name" value="ZP_2"/>
    <property type="match status" value="1"/>
</dbReference>
<evidence type="ECO:0000256" key="2">
    <source>
        <dbReference type="SAM" id="MobiDB-lite"/>
    </source>
</evidence>
<dbReference type="PANTHER" id="PTHR46560">
    <property type="entry name" value="CYPHER, ISOFORM B"/>
    <property type="match status" value="1"/>
</dbReference>
<dbReference type="EMBL" id="JABEBT010000037">
    <property type="protein sequence ID" value="KAF7635784.1"/>
    <property type="molecule type" value="Genomic_DNA"/>
</dbReference>
<evidence type="ECO:0000256" key="1">
    <source>
        <dbReference type="SAM" id="Coils"/>
    </source>
</evidence>
<keyword evidence="3" id="KW-0812">Transmembrane</keyword>
<keyword evidence="1" id="KW-0175">Coiled coil</keyword>
<evidence type="ECO:0000313" key="6">
    <source>
        <dbReference type="Proteomes" id="UP000605970"/>
    </source>
</evidence>
<feature type="region of interest" description="Disordered" evidence="2">
    <location>
        <begin position="708"/>
        <end position="750"/>
    </location>
</feature>
<feature type="transmembrane region" description="Helical" evidence="3">
    <location>
        <begin position="527"/>
        <end position="551"/>
    </location>
</feature>
<proteinExistence type="predicted"/>
<organism evidence="5 6">
    <name type="scientific">Meloidogyne graminicola</name>
    <dbReference type="NCBI Taxonomy" id="189291"/>
    <lineage>
        <taxon>Eukaryota</taxon>
        <taxon>Metazoa</taxon>
        <taxon>Ecdysozoa</taxon>
        <taxon>Nematoda</taxon>
        <taxon>Chromadorea</taxon>
        <taxon>Rhabditida</taxon>
        <taxon>Tylenchina</taxon>
        <taxon>Tylenchomorpha</taxon>
        <taxon>Tylenchoidea</taxon>
        <taxon>Meloidogynidae</taxon>
        <taxon>Meloidogyninae</taxon>
        <taxon>Meloidogyne</taxon>
    </lineage>
</organism>
<dbReference type="Proteomes" id="UP000605970">
    <property type="component" value="Unassembled WGS sequence"/>
</dbReference>
<reference evidence="5" key="1">
    <citation type="journal article" date="2020" name="Ecol. Evol.">
        <title>Genome structure and content of the rice root-knot nematode (Meloidogyne graminicola).</title>
        <authorList>
            <person name="Phan N.T."/>
            <person name="Danchin E.G.J."/>
            <person name="Klopp C."/>
            <person name="Perfus-Barbeoch L."/>
            <person name="Kozlowski D.K."/>
            <person name="Koutsovoulos G.D."/>
            <person name="Lopez-Roques C."/>
            <person name="Bouchez O."/>
            <person name="Zahm M."/>
            <person name="Besnard G."/>
            <person name="Bellafiore S."/>
        </authorList>
    </citation>
    <scope>NUCLEOTIDE SEQUENCE</scope>
    <source>
        <strain evidence="5">VN-18</strain>
    </source>
</reference>
<comment type="caution">
    <text evidence="5">The sequence shown here is derived from an EMBL/GenBank/DDBJ whole genome shotgun (WGS) entry which is preliminary data.</text>
</comment>
<dbReference type="PANTHER" id="PTHR46560:SF12">
    <property type="entry name" value="ZP DOMAIN-CONTAINING PROTEIN"/>
    <property type="match status" value="1"/>
</dbReference>
<evidence type="ECO:0000256" key="3">
    <source>
        <dbReference type="SAM" id="Phobius"/>
    </source>
</evidence>
<feature type="domain" description="ZP" evidence="4">
    <location>
        <begin position="37"/>
        <end position="331"/>
    </location>
</feature>